<dbReference type="InterPro" id="IPR033985">
    <property type="entry name" value="SusD-like_N"/>
</dbReference>
<organism evidence="9 10">
    <name type="scientific">Rudanella paleaurantiibacter</name>
    <dbReference type="NCBI Taxonomy" id="2614655"/>
    <lineage>
        <taxon>Bacteria</taxon>
        <taxon>Pseudomonadati</taxon>
        <taxon>Bacteroidota</taxon>
        <taxon>Cytophagia</taxon>
        <taxon>Cytophagales</taxon>
        <taxon>Cytophagaceae</taxon>
        <taxon>Rudanella</taxon>
    </lineage>
</organism>
<dbReference type="GO" id="GO:0009279">
    <property type="term" value="C:cell outer membrane"/>
    <property type="evidence" value="ECO:0007669"/>
    <property type="project" value="UniProtKB-SubCell"/>
</dbReference>
<dbReference type="CDD" id="cd08977">
    <property type="entry name" value="SusD"/>
    <property type="match status" value="1"/>
</dbReference>
<evidence type="ECO:0000256" key="2">
    <source>
        <dbReference type="ARBA" id="ARBA00006275"/>
    </source>
</evidence>
<accession>A0A7J5U6C3</accession>
<dbReference type="PROSITE" id="PS51257">
    <property type="entry name" value="PROKAR_LIPOPROTEIN"/>
    <property type="match status" value="1"/>
</dbReference>
<evidence type="ECO:0000259" key="8">
    <source>
        <dbReference type="Pfam" id="PF14322"/>
    </source>
</evidence>
<dbReference type="InterPro" id="IPR011990">
    <property type="entry name" value="TPR-like_helical_dom_sf"/>
</dbReference>
<keyword evidence="5" id="KW-0998">Cell outer membrane</keyword>
<feature type="domain" description="RagB/SusD" evidence="7">
    <location>
        <begin position="282"/>
        <end position="549"/>
    </location>
</feature>
<keyword evidence="3 6" id="KW-0732">Signal</keyword>
<feature type="domain" description="SusD-like N-terminal" evidence="8">
    <location>
        <begin position="71"/>
        <end position="226"/>
    </location>
</feature>
<evidence type="ECO:0000256" key="5">
    <source>
        <dbReference type="ARBA" id="ARBA00023237"/>
    </source>
</evidence>
<evidence type="ECO:0000256" key="6">
    <source>
        <dbReference type="SAM" id="SignalP"/>
    </source>
</evidence>
<sequence length="549" mass="61880">MTMKKIVSILFSVGMLSTLVACKDDFLSFDFTDGNIRDETEIWSSDRNARGFLSNVYFGTFNRYNLDGNGSMFSQATDEAVNSNLSSNINIFNNDTWGSLRTNDDQYANMYDYLRRANIFLEKAGESAINPASDIPRLRGEAFFLRAMFHFELMRRYGPIVLATRSYTLADNLDLPRNTVEEVVAHIVRDCDSAAVMVAPGGLVDQAAGDKGRVSQTAALALKARTLLYAASPLNNPTGDVARWQQAADAARAVMVLNKHSLLTQAQLPNLWNYGSLAYNNEVIFASQTDNNNTLELNNAPVGYDGARGRTNPTQELVDAFDVRSTGKPITDPTSGYNPANPYNDRDPRLGLFIIVNGASFKGRPVEIFEGGRDNVPTNVNNTKTGYYMRKFMSESAFWGVGTAINVRRPWVIFRYAEVLLNYAEALNEAQGPVADVYTAVNQIRSRVGMPALPAGLTKDQMRERIQKERQVELCFEDHRFYDVRRWRKGEQLFNRPVTGMRIVRNGTTLTYIRFQVENRIFSEKMYRFPIPQAELNRAPRNLKQNPGW</sequence>
<comment type="similarity">
    <text evidence="2">Belongs to the SusD family.</text>
</comment>
<protein>
    <submittedName>
        <fullName evidence="9">RagB/SusD family nutrient uptake outer membrane protein</fullName>
    </submittedName>
</protein>
<comment type="caution">
    <text evidence="9">The sequence shown here is derived from an EMBL/GenBank/DDBJ whole genome shotgun (WGS) entry which is preliminary data.</text>
</comment>
<evidence type="ECO:0000256" key="1">
    <source>
        <dbReference type="ARBA" id="ARBA00004442"/>
    </source>
</evidence>
<proteinExistence type="inferred from homology"/>
<dbReference type="Pfam" id="PF14322">
    <property type="entry name" value="SusD-like_3"/>
    <property type="match status" value="1"/>
</dbReference>
<evidence type="ECO:0000313" key="10">
    <source>
        <dbReference type="Proteomes" id="UP000488299"/>
    </source>
</evidence>
<gene>
    <name evidence="9" type="ORF">F5984_04300</name>
</gene>
<comment type="subcellular location">
    <subcellularLocation>
        <location evidence="1">Cell outer membrane</location>
    </subcellularLocation>
</comment>
<keyword evidence="10" id="KW-1185">Reference proteome</keyword>
<name>A0A7J5U6C3_9BACT</name>
<dbReference type="EMBL" id="WELI01000001">
    <property type="protein sequence ID" value="KAB7733336.1"/>
    <property type="molecule type" value="Genomic_DNA"/>
</dbReference>
<dbReference type="Proteomes" id="UP000488299">
    <property type="component" value="Unassembled WGS sequence"/>
</dbReference>
<dbReference type="Pfam" id="PF07980">
    <property type="entry name" value="SusD_RagB"/>
    <property type="match status" value="1"/>
</dbReference>
<dbReference type="Gene3D" id="1.25.40.390">
    <property type="match status" value="1"/>
</dbReference>
<reference evidence="9 10" key="1">
    <citation type="submission" date="2019-10" db="EMBL/GenBank/DDBJ databases">
        <title>Rudanella paleaurantiibacter sp. nov., isolated from sludge.</title>
        <authorList>
            <person name="Xu S.Q."/>
        </authorList>
    </citation>
    <scope>NUCLEOTIDE SEQUENCE [LARGE SCALE GENOMIC DNA]</scope>
    <source>
        <strain evidence="9 10">HX-22-17</strain>
    </source>
</reference>
<keyword evidence="4" id="KW-0472">Membrane</keyword>
<feature type="signal peptide" evidence="6">
    <location>
        <begin position="1"/>
        <end position="23"/>
    </location>
</feature>
<dbReference type="SUPFAM" id="SSF48452">
    <property type="entry name" value="TPR-like"/>
    <property type="match status" value="1"/>
</dbReference>
<feature type="chain" id="PRO_5029660111" evidence="6">
    <location>
        <begin position="24"/>
        <end position="549"/>
    </location>
</feature>
<dbReference type="InterPro" id="IPR012944">
    <property type="entry name" value="SusD_RagB_dom"/>
</dbReference>
<evidence type="ECO:0000313" key="9">
    <source>
        <dbReference type="EMBL" id="KAB7733336.1"/>
    </source>
</evidence>
<dbReference type="AlphaFoldDB" id="A0A7J5U6C3"/>
<evidence type="ECO:0000256" key="4">
    <source>
        <dbReference type="ARBA" id="ARBA00023136"/>
    </source>
</evidence>
<evidence type="ECO:0000259" key="7">
    <source>
        <dbReference type="Pfam" id="PF07980"/>
    </source>
</evidence>
<evidence type="ECO:0000256" key="3">
    <source>
        <dbReference type="ARBA" id="ARBA00022729"/>
    </source>
</evidence>